<dbReference type="Proteomes" id="UP001500604">
    <property type="component" value="Unassembled WGS sequence"/>
</dbReference>
<dbReference type="RefSeq" id="WP_345199291.1">
    <property type="nucleotide sequence ID" value="NZ_BAABFL010000479.1"/>
</dbReference>
<organism evidence="2 3">
    <name type="scientific">Kistimonas scapharcae</name>
    <dbReference type="NCBI Taxonomy" id="1036133"/>
    <lineage>
        <taxon>Bacteria</taxon>
        <taxon>Pseudomonadati</taxon>
        <taxon>Pseudomonadota</taxon>
        <taxon>Gammaproteobacteria</taxon>
        <taxon>Oceanospirillales</taxon>
        <taxon>Endozoicomonadaceae</taxon>
        <taxon>Kistimonas</taxon>
    </lineage>
</organism>
<proteinExistence type="predicted"/>
<dbReference type="Pfam" id="PF07277">
    <property type="entry name" value="SapC"/>
    <property type="match status" value="1"/>
</dbReference>
<evidence type="ECO:0000313" key="3">
    <source>
        <dbReference type="Proteomes" id="UP001500604"/>
    </source>
</evidence>
<comment type="caution">
    <text evidence="2">The sequence shown here is derived from an EMBL/GenBank/DDBJ whole genome shotgun (WGS) entry which is preliminary data.</text>
</comment>
<feature type="region of interest" description="Disordered" evidence="1">
    <location>
        <begin position="241"/>
        <end position="262"/>
    </location>
</feature>
<dbReference type="EMBL" id="BAABFL010000479">
    <property type="protein sequence ID" value="GAA4652680.1"/>
    <property type="molecule type" value="Genomic_DNA"/>
</dbReference>
<feature type="compositionally biased region" description="Acidic residues" evidence="1">
    <location>
        <begin position="253"/>
        <end position="262"/>
    </location>
</feature>
<evidence type="ECO:0000256" key="1">
    <source>
        <dbReference type="SAM" id="MobiDB-lite"/>
    </source>
</evidence>
<dbReference type="InterPro" id="IPR010836">
    <property type="entry name" value="SapC"/>
</dbReference>
<protein>
    <submittedName>
        <fullName evidence="2">SapC family protein</fullName>
    </submittedName>
</protein>
<sequence length="262" mass="29478">MAKQLLIYSQVQPVSSQRHRDWAIKQVTDFEFARDVNSVPLMAVEFPNAASEMAVVFTGNDDQIMPVVILGVREQENLYLNDEGQMTSRYVPAFLRRYPFVFSSSDDGANFTLCIDETYTGCNQDGVGERLFDSAGEKTQYLDNVLAFLKEYQVHFNRTRNFCSKLKELDLLEPMGAQFTQPDGEKLTLTAFMAVNRDKLKSLTGEQLADLAKTDALELIYIHLQSMRNFTSMLEKVAGAEASEPAVSKEEAAAPEEEVTLQ</sequence>
<name>A0ABP8V9I6_9GAMM</name>
<evidence type="ECO:0000313" key="2">
    <source>
        <dbReference type="EMBL" id="GAA4652680.1"/>
    </source>
</evidence>
<gene>
    <name evidence="2" type="ORF">GCM10023116_49640</name>
</gene>
<accession>A0ABP8V9I6</accession>
<keyword evidence="3" id="KW-1185">Reference proteome</keyword>
<reference evidence="3" key="1">
    <citation type="journal article" date="2019" name="Int. J. Syst. Evol. Microbiol.">
        <title>The Global Catalogue of Microorganisms (GCM) 10K type strain sequencing project: providing services to taxonomists for standard genome sequencing and annotation.</title>
        <authorList>
            <consortium name="The Broad Institute Genomics Platform"/>
            <consortium name="The Broad Institute Genome Sequencing Center for Infectious Disease"/>
            <person name="Wu L."/>
            <person name="Ma J."/>
        </authorList>
    </citation>
    <scope>NUCLEOTIDE SEQUENCE [LARGE SCALE GENOMIC DNA]</scope>
    <source>
        <strain evidence="3">JCM 17805</strain>
    </source>
</reference>